<organism evidence="1 2">
    <name type="scientific">Punica granatum</name>
    <name type="common">Pomegranate</name>
    <dbReference type="NCBI Taxonomy" id="22663"/>
    <lineage>
        <taxon>Eukaryota</taxon>
        <taxon>Viridiplantae</taxon>
        <taxon>Streptophyta</taxon>
        <taxon>Embryophyta</taxon>
        <taxon>Tracheophyta</taxon>
        <taxon>Spermatophyta</taxon>
        <taxon>Magnoliopsida</taxon>
        <taxon>eudicotyledons</taxon>
        <taxon>Gunneridae</taxon>
        <taxon>Pentapetalae</taxon>
        <taxon>rosids</taxon>
        <taxon>malvids</taxon>
        <taxon>Myrtales</taxon>
        <taxon>Lythraceae</taxon>
        <taxon>Punica</taxon>
    </lineage>
</organism>
<reference evidence="2" key="1">
    <citation type="journal article" date="2017" name="Plant J.">
        <title>The pomegranate (Punica granatum L.) genome and the genomics of punicalagin biosynthesis.</title>
        <authorList>
            <person name="Qin G."/>
            <person name="Xu C."/>
            <person name="Ming R."/>
            <person name="Tang H."/>
            <person name="Guyot R."/>
            <person name="Kramer E.M."/>
            <person name="Hu Y."/>
            <person name="Yi X."/>
            <person name="Qi Y."/>
            <person name="Xu X."/>
            <person name="Gao Z."/>
            <person name="Pan H."/>
            <person name="Jian J."/>
            <person name="Tian Y."/>
            <person name="Yue Z."/>
            <person name="Xu Y."/>
        </authorList>
    </citation>
    <scope>NUCLEOTIDE SEQUENCE [LARGE SCALE GENOMIC DNA]</scope>
    <source>
        <strain evidence="2">cv. Dabenzi</strain>
    </source>
</reference>
<accession>A0A218X2S7</accession>
<dbReference type="Proteomes" id="UP000197138">
    <property type="component" value="Unassembled WGS sequence"/>
</dbReference>
<evidence type="ECO:0000313" key="2">
    <source>
        <dbReference type="Proteomes" id="UP000197138"/>
    </source>
</evidence>
<protein>
    <submittedName>
        <fullName evidence="1">Uncharacterized protein</fullName>
    </submittedName>
</protein>
<name>A0A218X2S7_PUNGR</name>
<comment type="caution">
    <text evidence="1">The sequence shown here is derived from an EMBL/GenBank/DDBJ whole genome shotgun (WGS) entry which is preliminary data.</text>
</comment>
<gene>
    <name evidence="1" type="ORF">CDL15_Pgr003289</name>
</gene>
<sequence length="76" mass="8158">MSSEFNQLKQKRCALSSKNVNRSLPTTDVLLKGRVLLPGGVKGNLNYDGTGSVQRKEVEIGLIFAATPEVGIRLGS</sequence>
<proteinExistence type="predicted"/>
<dbReference type="AlphaFoldDB" id="A0A218X2S7"/>
<evidence type="ECO:0000313" key="1">
    <source>
        <dbReference type="EMBL" id="OWM79118.1"/>
    </source>
</evidence>
<dbReference type="EMBL" id="MTKT01002492">
    <property type="protein sequence ID" value="OWM79118.1"/>
    <property type="molecule type" value="Genomic_DNA"/>
</dbReference>